<feature type="region of interest" description="Disordered" evidence="1">
    <location>
        <begin position="506"/>
        <end position="528"/>
    </location>
</feature>
<feature type="domain" description="vWA-MoxR associated protein C-terminal" evidence="2">
    <location>
        <begin position="419"/>
        <end position="653"/>
    </location>
</feature>
<sequence length="667" mass="72052">MTPAGGPDEPVDPAEILVPLVGAATVRIHGPQPGNPLRGSGFFVAPGWVLTCAHVALAGQEESVGAARRVTIGYGDALLGGVVEWADPDVPPGADPGHWPAPDLALVRLLDHVEHPCVWLTERTAKGYTTNQVAFFGWIDMDGELYEYNGRCTISGQLGAGSGGILKLGNEDEMPRGVSGGPVVDLVRGEVIGVLKARRSARDGGLAVGIQQLRKLPVAKDPQDDLYHRVMTAHDLHHADRHSFAPGNEITWTDAHAEIGASAGRALTPGSRTHLLGLLAQLPPPAGARGVQDIVTEVRGSPVQGIPLAPRAWRDGLGLLYDLRRGSTELEAVLRYAVHAATADRSHPADEAAERALWRWAQDTAAESPDLTRIFRTTLMEERRTRLRSRGAVTLERLPAHRPRTEALLEIIPRGWEPGRYDWRVCVVPVNGEVDCVDEDFHGTAITDLPGRLAEPLAEAFRRCDEPGHTATLQLAVPGALVGLAADTWQLRPGARVLGADRPVVTRRTDLPPDEDPAVTAERQDRWRAQHQRRLAPEVLDCDEAESGPLPEDPELRELTHECVPVLCRSAITAPQVLHRLVAGGHSVALWRREPVPPQEPCADYHRGIERTVRGARTAGGLPAALAALRSDLADGAPEAYWSAGLMLLYDDPTRPLPGTDELLETP</sequence>
<accession>A0ABS2TM85</accession>
<name>A0ABS2TM85_9ACTN</name>
<dbReference type="SUPFAM" id="SSF50494">
    <property type="entry name" value="Trypsin-like serine proteases"/>
    <property type="match status" value="1"/>
</dbReference>
<keyword evidence="4" id="KW-1185">Reference proteome</keyword>
<evidence type="ECO:0000256" key="1">
    <source>
        <dbReference type="SAM" id="MobiDB-lite"/>
    </source>
</evidence>
<dbReference type="InterPro" id="IPR009003">
    <property type="entry name" value="Peptidase_S1_PA"/>
</dbReference>
<dbReference type="Pfam" id="PF20028">
    <property type="entry name" value="VMAP-C"/>
    <property type="match status" value="1"/>
</dbReference>
<dbReference type="Proteomes" id="UP000749040">
    <property type="component" value="Unassembled WGS sequence"/>
</dbReference>
<dbReference type="Pfam" id="PF13365">
    <property type="entry name" value="Trypsin_2"/>
    <property type="match status" value="1"/>
</dbReference>
<comment type="caution">
    <text evidence="3">The sequence shown here is derived from an EMBL/GenBank/DDBJ whole genome shotgun (WGS) entry which is preliminary data.</text>
</comment>
<dbReference type="InterPro" id="IPR045450">
    <property type="entry name" value="VMAP_C"/>
</dbReference>
<dbReference type="RefSeq" id="WP_205355492.1">
    <property type="nucleotide sequence ID" value="NZ_JADKYB010000002.1"/>
</dbReference>
<organism evidence="3 4">
    <name type="scientific">Actinacidiphila acididurans</name>
    <dbReference type="NCBI Taxonomy" id="2784346"/>
    <lineage>
        <taxon>Bacteria</taxon>
        <taxon>Bacillati</taxon>
        <taxon>Actinomycetota</taxon>
        <taxon>Actinomycetes</taxon>
        <taxon>Kitasatosporales</taxon>
        <taxon>Streptomycetaceae</taxon>
        <taxon>Actinacidiphila</taxon>
    </lineage>
</organism>
<dbReference type="EMBL" id="JADKYB010000002">
    <property type="protein sequence ID" value="MBM9503606.1"/>
    <property type="molecule type" value="Genomic_DNA"/>
</dbReference>
<evidence type="ECO:0000313" key="3">
    <source>
        <dbReference type="EMBL" id="MBM9503606.1"/>
    </source>
</evidence>
<gene>
    <name evidence="3" type="ORF">ITX44_03485</name>
</gene>
<dbReference type="InterPro" id="IPR043504">
    <property type="entry name" value="Peptidase_S1_PA_chymotrypsin"/>
</dbReference>
<proteinExistence type="predicted"/>
<protein>
    <submittedName>
        <fullName evidence="3">Trypsin-like peptidase domain-containing protein</fullName>
    </submittedName>
</protein>
<evidence type="ECO:0000313" key="4">
    <source>
        <dbReference type="Proteomes" id="UP000749040"/>
    </source>
</evidence>
<evidence type="ECO:0000259" key="2">
    <source>
        <dbReference type="Pfam" id="PF20028"/>
    </source>
</evidence>
<dbReference type="Gene3D" id="2.40.10.10">
    <property type="entry name" value="Trypsin-like serine proteases"/>
    <property type="match status" value="2"/>
</dbReference>
<reference evidence="3 4" key="1">
    <citation type="submission" date="2021-01" db="EMBL/GenBank/DDBJ databases">
        <title>Streptomyces acididurans sp. nov., isolated from a peat swamp forest soil.</title>
        <authorList>
            <person name="Chantavorakit T."/>
            <person name="Duangmal K."/>
        </authorList>
    </citation>
    <scope>NUCLEOTIDE SEQUENCE [LARGE SCALE GENOMIC DNA]</scope>
    <source>
        <strain evidence="3 4">KK5PA1</strain>
    </source>
</reference>